<organism evidence="2 3">
    <name type="scientific">Rickenella mellea</name>
    <dbReference type="NCBI Taxonomy" id="50990"/>
    <lineage>
        <taxon>Eukaryota</taxon>
        <taxon>Fungi</taxon>
        <taxon>Dikarya</taxon>
        <taxon>Basidiomycota</taxon>
        <taxon>Agaricomycotina</taxon>
        <taxon>Agaricomycetes</taxon>
        <taxon>Hymenochaetales</taxon>
        <taxon>Rickenellaceae</taxon>
        <taxon>Rickenella</taxon>
    </lineage>
</organism>
<evidence type="ECO:0000313" key="2">
    <source>
        <dbReference type="EMBL" id="TDL22550.1"/>
    </source>
</evidence>
<feature type="compositionally biased region" description="Low complexity" evidence="1">
    <location>
        <begin position="272"/>
        <end position="286"/>
    </location>
</feature>
<reference evidence="2 3" key="1">
    <citation type="submission" date="2018-06" db="EMBL/GenBank/DDBJ databases">
        <title>A transcriptomic atlas of mushroom development highlights an independent origin of complex multicellularity.</title>
        <authorList>
            <consortium name="DOE Joint Genome Institute"/>
            <person name="Krizsan K."/>
            <person name="Almasi E."/>
            <person name="Merenyi Z."/>
            <person name="Sahu N."/>
            <person name="Viragh M."/>
            <person name="Koszo T."/>
            <person name="Mondo S."/>
            <person name="Kiss B."/>
            <person name="Balint B."/>
            <person name="Kues U."/>
            <person name="Barry K."/>
            <person name="Hegedus J.C."/>
            <person name="Henrissat B."/>
            <person name="Johnson J."/>
            <person name="Lipzen A."/>
            <person name="Ohm R."/>
            <person name="Nagy I."/>
            <person name="Pangilinan J."/>
            <person name="Yan J."/>
            <person name="Xiong Y."/>
            <person name="Grigoriev I.V."/>
            <person name="Hibbett D.S."/>
            <person name="Nagy L.G."/>
        </authorList>
    </citation>
    <scope>NUCLEOTIDE SEQUENCE [LARGE SCALE GENOMIC DNA]</scope>
    <source>
        <strain evidence="2 3">SZMC22713</strain>
    </source>
</reference>
<feature type="compositionally biased region" description="Basic and acidic residues" evidence="1">
    <location>
        <begin position="150"/>
        <end position="161"/>
    </location>
</feature>
<proteinExistence type="predicted"/>
<name>A0A4Y7Q6U2_9AGAM</name>
<protein>
    <submittedName>
        <fullName evidence="2">Uncharacterized protein</fullName>
    </submittedName>
</protein>
<keyword evidence="3" id="KW-1185">Reference proteome</keyword>
<evidence type="ECO:0000256" key="1">
    <source>
        <dbReference type="SAM" id="MobiDB-lite"/>
    </source>
</evidence>
<feature type="compositionally biased region" description="Pro residues" evidence="1">
    <location>
        <begin position="212"/>
        <end position="224"/>
    </location>
</feature>
<dbReference type="AlphaFoldDB" id="A0A4Y7Q6U2"/>
<accession>A0A4Y7Q6U2</accession>
<dbReference type="EMBL" id="ML170174">
    <property type="protein sequence ID" value="TDL22550.1"/>
    <property type="molecule type" value="Genomic_DNA"/>
</dbReference>
<gene>
    <name evidence="2" type="ORF">BD410DRAFT_898146</name>
</gene>
<evidence type="ECO:0000313" key="3">
    <source>
        <dbReference type="Proteomes" id="UP000294933"/>
    </source>
</evidence>
<feature type="region of interest" description="Disordered" evidence="1">
    <location>
        <begin position="146"/>
        <end position="298"/>
    </location>
</feature>
<feature type="compositionally biased region" description="Basic and acidic residues" evidence="1">
    <location>
        <begin position="251"/>
        <end position="269"/>
    </location>
</feature>
<dbReference type="VEuPathDB" id="FungiDB:BD410DRAFT_898146"/>
<sequence>MLILSVFRWIEEVVDGFGGFCCRGPRSASDGDGGSKKSSPILDVLGDARGTVSDVNSSSKNACYPISLGRRVVVKVQGCMWGLWRCVRGDRIYVNRSLPFGVPSLIAPLFESFFRTREALALSIHNSRRRQRGRCRECRCAHAHHHHHQHQEQHHQEREGQGQEQAQETQVIPSPTQDTVNQAQDGYTPPASRPPASSAPGPPVPASAQPQPQVPTPPPPPPPELLWLTASKERKPLFVNPNPSSIGDGIAQEKEKSEHDERDRIREEGTVSPSGSSSNGCSVSDGSRIDASWVSLDE</sequence>
<feature type="compositionally biased region" description="Polar residues" evidence="1">
    <location>
        <begin position="169"/>
        <end position="185"/>
    </location>
</feature>
<dbReference type="Proteomes" id="UP000294933">
    <property type="component" value="Unassembled WGS sequence"/>
</dbReference>